<evidence type="ECO:0000313" key="1">
    <source>
        <dbReference type="EMBL" id="JAI03570.1"/>
    </source>
</evidence>
<proteinExistence type="predicted"/>
<dbReference type="EMBL" id="GBXM01005008">
    <property type="protein sequence ID" value="JAI03570.1"/>
    <property type="molecule type" value="Transcribed_RNA"/>
</dbReference>
<protein>
    <submittedName>
        <fullName evidence="1">Uncharacterized protein</fullName>
    </submittedName>
</protein>
<sequence>MGFALLLVNYRGSIGYGQDSIFSLPGRAGRSGCKGCPACG</sequence>
<dbReference type="AlphaFoldDB" id="A0A0E9XLM5"/>
<organism evidence="1">
    <name type="scientific">Anguilla anguilla</name>
    <name type="common">European freshwater eel</name>
    <name type="synonym">Muraena anguilla</name>
    <dbReference type="NCBI Taxonomy" id="7936"/>
    <lineage>
        <taxon>Eukaryota</taxon>
        <taxon>Metazoa</taxon>
        <taxon>Chordata</taxon>
        <taxon>Craniata</taxon>
        <taxon>Vertebrata</taxon>
        <taxon>Euteleostomi</taxon>
        <taxon>Actinopterygii</taxon>
        <taxon>Neopterygii</taxon>
        <taxon>Teleostei</taxon>
        <taxon>Anguilliformes</taxon>
        <taxon>Anguillidae</taxon>
        <taxon>Anguilla</taxon>
    </lineage>
</organism>
<name>A0A0E9XLM5_ANGAN</name>
<accession>A0A0E9XLM5</accession>
<reference evidence="1" key="2">
    <citation type="journal article" date="2015" name="Fish Shellfish Immunol.">
        <title>Early steps in the European eel (Anguilla anguilla)-Vibrio vulnificus interaction in the gills: Role of the RtxA13 toxin.</title>
        <authorList>
            <person name="Callol A."/>
            <person name="Pajuelo D."/>
            <person name="Ebbesson L."/>
            <person name="Teles M."/>
            <person name="MacKenzie S."/>
            <person name="Amaro C."/>
        </authorList>
    </citation>
    <scope>NUCLEOTIDE SEQUENCE</scope>
</reference>
<reference evidence="1" key="1">
    <citation type="submission" date="2014-11" db="EMBL/GenBank/DDBJ databases">
        <authorList>
            <person name="Amaro Gonzalez C."/>
        </authorList>
    </citation>
    <scope>NUCLEOTIDE SEQUENCE</scope>
</reference>